<accession>A0A9P8UAR2</accession>
<sequence>MSIKMALTHLPCGDCAYALPWPSPRSITAKTEMTREALQPSKPSFGANYPVGLFPVLVVHIVLRQNKHELIVYKTGLSVQDRTLGSGMADQPTCSISEPADAKRHESAVYRLPPL</sequence>
<feature type="region of interest" description="Disordered" evidence="1">
    <location>
        <begin position="87"/>
        <end position="107"/>
    </location>
</feature>
<keyword evidence="3" id="KW-1185">Reference proteome</keyword>
<reference evidence="2" key="1">
    <citation type="journal article" date="2021" name="Nat. Commun.">
        <title>Genetic determinants of endophytism in the Arabidopsis root mycobiome.</title>
        <authorList>
            <person name="Mesny F."/>
            <person name="Miyauchi S."/>
            <person name="Thiergart T."/>
            <person name="Pickel B."/>
            <person name="Atanasova L."/>
            <person name="Karlsson M."/>
            <person name="Huettel B."/>
            <person name="Barry K.W."/>
            <person name="Haridas S."/>
            <person name="Chen C."/>
            <person name="Bauer D."/>
            <person name="Andreopoulos W."/>
            <person name="Pangilinan J."/>
            <person name="LaButti K."/>
            <person name="Riley R."/>
            <person name="Lipzen A."/>
            <person name="Clum A."/>
            <person name="Drula E."/>
            <person name="Henrissat B."/>
            <person name="Kohler A."/>
            <person name="Grigoriev I.V."/>
            <person name="Martin F.M."/>
            <person name="Hacquard S."/>
        </authorList>
    </citation>
    <scope>NUCLEOTIDE SEQUENCE</scope>
    <source>
        <strain evidence="2">MPI-SDFR-AT-0073</strain>
    </source>
</reference>
<comment type="caution">
    <text evidence="2">The sequence shown here is derived from an EMBL/GenBank/DDBJ whole genome shotgun (WGS) entry which is preliminary data.</text>
</comment>
<name>A0A9P8UAR2_9PEZI</name>
<proteinExistence type="predicted"/>
<organism evidence="2 3">
    <name type="scientific">Truncatella angustata</name>
    <dbReference type="NCBI Taxonomy" id="152316"/>
    <lineage>
        <taxon>Eukaryota</taxon>
        <taxon>Fungi</taxon>
        <taxon>Dikarya</taxon>
        <taxon>Ascomycota</taxon>
        <taxon>Pezizomycotina</taxon>
        <taxon>Sordariomycetes</taxon>
        <taxon>Xylariomycetidae</taxon>
        <taxon>Amphisphaeriales</taxon>
        <taxon>Sporocadaceae</taxon>
        <taxon>Truncatella</taxon>
    </lineage>
</organism>
<gene>
    <name evidence="2" type="ORF">BKA67DRAFT_664947</name>
</gene>
<evidence type="ECO:0000313" key="3">
    <source>
        <dbReference type="Proteomes" id="UP000758603"/>
    </source>
</evidence>
<protein>
    <submittedName>
        <fullName evidence="2">Uncharacterized protein</fullName>
    </submittedName>
</protein>
<evidence type="ECO:0000256" key="1">
    <source>
        <dbReference type="SAM" id="MobiDB-lite"/>
    </source>
</evidence>
<dbReference type="EMBL" id="JAGPXC010000012">
    <property type="protein sequence ID" value="KAH6645107.1"/>
    <property type="molecule type" value="Genomic_DNA"/>
</dbReference>
<evidence type="ECO:0000313" key="2">
    <source>
        <dbReference type="EMBL" id="KAH6645107.1"/>
    </source>
</evidence>
<dbReference type="AlphaFoldDB" id="A0A9P8UAR2"/>
<dbReference type="GeneID" id="70137364"/>
<dbReference type="RefSeq" id="XP_045951621.1">
    <property type="nucleotide sequence ID" value="XM_046108473.1"/>
</dbReference>
<dbReference type="Proteomes" id="UP000758603">
    <property type="component" value="Unassembled WGS sequence"/>
</dbReference>